<dbReference type="InterPro" id="IPR000001">
    <property type="entry name" value="Kringle"/>
</dbReference>
<keyword evidence="6" id="KW-0720">Serine protease</keyword>
<comment type="caution">
    <text evidence="12">The sequence shown here is derived from an EMBL/GenBank/DDBJ whole genome shotgun (WGS) entry which is preliminary data.</text>
</comment>
<dbReference type="SUPFAM" id="SSF50494">
    <property type="entry name" value="Trypsin-like serine proteases"/>
    <property type="match status" value="1"/>
</dbReference>
<evidence type="ECO:0008006" key="14">
    <source>
        <dbReference type="Google" id="ProtNLM"/>
    </source>
</evidence>
<evidence type="ECO:0000313" key="13">
    <source>
        <dbReference type="Proteomes" id="UP000437017"/>
    </source>
</evidence>
<dbReference type="PRINTS" id="PR00018">
    <property type="entry name" value="KRINGLE"/>
</dbReference>
<dbReference type="SUPFAM" id="SSF57440">
    <property type="entry name" value="Kringle-like"/>
    <property type="match status" value="1"/>
</dbReference>
<protein>
    <recommendedName>
        <fullName evidence="14">Peptidase S1 domain-containing protein</fullName>
    </recommendedName>
</protein>
<dbReference type="OrthoDB" id="41905at2759"/>
<dbReference type="InterPro" id="IPR009003">
    <property type="entry name" value="Peptidase_S1_PA"/>
</dbReference>
<comment type="subcellular location">
    <subcellularLocation>
        <location evidence="1">Secreted</location>
    </subcellularLocation>
</comment>
<evidence type="ECO:0000256" key="6">
    <source>
        <dbReference type="ARBA" id="ARBA00022825"/>
    </source>
</evidence>
<evidence type="ECO:0000256" key="5">
    <source>
        <dbReference type="ARBA" id="ARBA00022801"/>
    </source>
</evidence>
<sequence length="501" mass="56138">MWQMLKNVQGFVGPYWTAGEWPQDLDKTGGRGTWALSYPVAPPPRAFHYNVSSHGCQLLPWTQHSAHTRLQRSRRCDLFQKKIYVRTCIMDNGVEYRGTYALYCYSHRYTPTLRNGLEDNFCRNPDRDPGGPWFLDKSLDDNYCRNPDGSERPCVGTRSIRISIALRRKSMRASSHPPPPHTHHWRRTSAGTQTGTVTGPGATPRIRGLRSTTVHCGAAMMTNRRPSWSPQVLFEKCGKRVTRLDPRRSKLRVVGGQPGNSPWTVSLRNRRAGTCPSLTDPSQDMAGLFPNLHSSRQGQHFCGGSLVKEQWVLTARHHGPLTGYEVWLGTLFPDPQPGEPGLQRISMAKMVCGPSGSQLVLLKLERPVTLNQRVALICLPPEWYVVPPGTKCEIAGWGETKGTGDNTVLNIASLNVISNRECNIKHRGRVRESEMCTEGLLAPVGACEGDYGGPLACFTHDCWVLEGIIIPNRVCARPRWPSIFMRVSVFVDWIHKVMRLG</sequence>
<dbReference type="InterPro" id="IPR001314">
    <property type="entry name" value="Peptidase_S1A"/>
</dbReference>
<dbReference type="SMART" id="SM00020">
    <property type="entry name" value="Tryp_SPc"/>
    <property type="match status" value="1"/>
</dbReference>
<evidence type="ECO:0000259" key="11">
    <source>
        <dbReference type="PROSITE" id="PS50240"/>
    </source>
</evidence>
<comment type="caution">
    <text evidence="8">Lacks conserved residue(s) required for the propagation of feature annotation.</text>
</comment>
<dbReference type="InterPro" id="IPR001254">
    <property type="entry name" value="Trypsin_dom"/>
</dbReference>
<dbReference type="PROSITE" id="PS50240">
    <property type="entry name" value="TRYPSIN_DOM"/>
    <property type="match status" value="1"/>
</dbReference>
<dbReference type="GO" id="GO:0005615">
    <property type="term" value="C:extracellular space"/>
    <property type="evidence" value="ECO:0007669"/>
    <property type="project" value="TreeGrafter"/>
</dbReference>
<dbReference type="GO" id="GO:0004252">
    <property type="term" value="F:serine-type endopeptidase activity"/>
    <property type="evidence" value="ECO:0007669"/>
    <property type="project" value="InterPro"/>
</dbReference>
<dbReference type="InterPro" id="IPR050127">
    <property type="entry name" value="Serine_Proteases_S1"/>
</dbReference>
<dbReference type="Pfam" id="PF00024">
    <property type="entry name" value="PAN_1"/>
    <property type="match status" value="1"/>
</dbReference>
<dbReference type="EMBL" id="SGJD01002058">
    <property type="protein sequence ID" value="KAB0397003.1"/>
    <property type="molecule type" value="Genomic_DNA"/>
</dbReference>
<keyword evidence="13" id="KW-1185">Reference proteome</keyword>
<evidence type="ECO:0000256" key="3">
    <source>
        <dbReference type="ARBA" id="ARBA00022670"/>
    </source>
</evidence>
<name>A0A643C9V8_BALPH</name>
<dbReference type="CDD" id="cd01099">
    <property type="entry name" value="PAN_AP_HGF"/>
    <property type="match status" value="1"/>
</dbReference>
<evidence type="ECO:0000256" key="7">
    <source>
        <dbReference type="ARBA" id="ARBA00023157"/>
    </source>
</evidence>
<accession>A0A643C9V8</accession>
<evidence type="ECO:0000256" key="1">
    <source>
        <dbReference type="ARBA" id="ARBA00004613"/>
    </source>
</evidence>
<dbReference type="InterPro" id="IPR043504">
    <property type="entry name" value="Peptidase_S1_PA_chymotrypsin"/>
</dbReference>
<evidence type="ECO:0000313" key="12">
    <source>
        <dbReference type="EMBL" id="KAB0397003.1"/>
    </source>
</evidence>
<evidence type="ECO:0000256" key="4">
    <source>
        <dbReference type="ARBA" id="ARBA00022737"/>
    </source>
</evidence>
<evidence type="ECO:0000256" key="2">
    <source>
        <dbReference type="ARBA" id="ARBA00022525"/>
    </source>
</evidence>
<evidence type="ECO:0000256" key="9">
    <source>
        <dbReference type="SAM" id="MobiDB-lite"/>
    </source>
</evidence>
<dbReference type="FunFam" id="2.40.10.10:FF:000055">
    <property type="entry name" value="Hepatocyte growth factor-like 1"/>
    <property type="match status" value="1"/>
</dbReference>
<dbReference type="SUPFAM" id="SSF57414">
    <property type="entry name" value="Hairpin loop containing domain-like"/>
    <property type="match status" value="1"/>
</dbReference>
<dbReference type="InterPro" id="IPR013806">
    <property type="entry name" value="Kringle-like"/>
</dbReference>
<dbReference type="GO" id="GO:0006508">
    <property type="term" value="P:proteolysis"/>
    <property type="evidence" value="ECO:0007669"/>
    <property type="project" value="UniProtKB-KW"/>
</dbReference>
<reference evidence="12 13" key="1">
    <citation type="journal article" date="2019" name="PLoS ONE">
        <title>Genomic analyses reveal an absence of contemporary introgressive admixture between fin whales and blue whales, despite known hybrids.</title>
        <authorList>
            <person name="Westbury M.V."/>
            <person name="Petersen B."/>
            <person name="Lorenzen E.D."/>
        </authorList>
    </citation>
    <scope>NUCLEOTIDE SEQUENCE [LARGE SCALE GENOMIC DNA]</scope>
    <source>
        <strain evidence="12">FinWhale-01</strain>
    </source>
</reference>
<dbReference type="Gene3D" id="2.40.10.10">
    <property type="entry name" value="Trypsin-like serine proteases"/>
    <property type="match status" value="2"/>
</dbReference>
<dbReference type="InterPro" id="IPR003609">
    <property type="entry name" value="Pan_app"/>
</dbReference>
<evidence type="ECO:0000256" key="8">
    <source>
        <dbReference type="PROSITE-ProRule" id="PRU00121"/>
    </source>
</evidence>
<organism evidence="12 13">
    <name type="scientific">Balaenoptera physalus</name>
    <name type="common">Fin whale</name>
    <name type="synonym">Balaena physalus</name>
    <dbReference type="NCBI Taxonomy" id="9770"/>
    <lineage>
        <taxon>Eukaryota</taxon>
        <taxon>Metazoa</taxon>
        <taxon>Chordata</taxon>
        <taxon>Craniata</taxon>
        <taxon>Vertebrata</taxon>
        <taxon>Euteleostomi</taxon>
        <taxon>Mammalia</taxon>
        <taxon>Eutheria</taxon>
        <taxon>Laurasiatheria</taxon>
        <taxon>Artiodactyla</taxon>
        <taxon>Whippomorpha</taxon>
        <taxon>Cetacea</taxon>
        <taxon>Mysticeti</taxon>
        <taxon>Balaenopteridae</taxon>
        <taxon>Balaenoptera</taxon>
    </lineage>
</organism>
<keyword evidence="2" id="KW-0964">Secreted</keyword>
<dbReference type="PRINTS" id="PR00722">
    <property type="entry name" value="CHYMOTRYPSIN"/>
</dbReference>
<feature type="region of interest" description="Disordered" evidence="9">
    <location>
        <begin position="169"/>
        <end position="207"/>
    </location>
</feature>
<keyword evidence="8" id="KW-0420">Kringle</keyword>
<dbReference type="Pfam" id="PF00089">
    <property type="entry name" value="Trypsin"/>
    <property type="match status" value="1"/>
</dbReference>
<dbReference type="SMART" id="SM00130">
    <property type="entry name" value="KR"/>
    <property type="match status" value="1"/>
</dbReference>
<feature type="domain" description="Peptidase S1" evidence="11">
    <location>
        <begin position="253"/>
        <end position="499"/>
    </location>
</feature>
<evidence type="ECO:0000259" key="10">
    <source>
        <dbReference type="PROSITE" id="PS50070"/>
    </source>
</evidence>
<gene>
    <name evidence="12" type="ORF">E2I00_000585</name>
</gene>
<dbReference type="PROSITE" id="PS50070">
    <property type="entry name" value="KRINGLE_2"/>
    <property type="match status" value="1"/>
</dbReference>
<keyword evidence="7" id="KW-1015">Disulfide bond</keyword>
<dbReference type="Gene3D" id="3.50.4.10">
    <property type="entry name" value="Hepatocyte Growth Factor"/>
    <property type="match status" value="1"/>
</dbReference>
<keyword evidence="5" id="KW-0378">Hydrolase</keyword>
<feature type="domain" description="Kringle" evidence="10">
    <location>
        <begin position="87"/>
        <end position="153"/>
    </location>
</feature>
<dbReference type="CDD" id="cd00190">
    <property type="entry name" value="Tryp_SPc"/>
    <property type="match status" value="1"/>
</dbReference>
<dbReference type="PANTHER" id="PTHR24264:SF65">
    <property type="entry name" value="SRCR DOMAIN-CONTAINING PROTEIN"/>
    <property type="match status" value="1"/>
</dbReference>
<dbReference type="Proteomes" id="UP000437017">
    <property type="component" value="Unassembled WGS sequence"/>
</dbReference>
<dbReference type="PANTHER" id="PTHR24264">
    <property type="entry name" value="TRYPSIN-RELATED"/>
    <property type="match status" value="1"/>
</dbReference>
<proteinExistence type="predicted"/>
<keyword evidence="3" id="KW-0645">Protease</keyword>
<dbReference type="AlphaFoldDB" id="A0A643C9V8"/>
<keyword evidence="4" id="KW-0677">Repeat</keyword>